<dbReference type="GO" id="GO:0006886">
    <property type="term" value="P:intracellular protein transport"/>
    <property type="evidence" value="ECO:0007669"/>
    <property type="project" value="InterPro"/>
</dbReference>
<evidence type="ECO:0000313" key="7">
    <source>
        <dbReference type="EMBL" id="KDQ57667.1"/>
    </source>
</evidence>
<dbReference type="InterPro" id="IPR011989">
    <property type="entry name" value="ARM-like"/>
</dbReference>
<dbReference type="InterPro" id="IPR016024">
    <property type="entry name" value="ARM-type_fold"/>
</dbReference>
<keyword evidence="2" id="KW-0813">Transport</keyword>
<dbReference type="GO" id="GO:0030117">
    <property type="term" value="C:membrane coat"/>
    <property type="evidence" value="ECO:0007669"/>
    <property type="project" value="InterPro"/>
</dbReference>
<dbReference type="SUPFAM" id="SSF48371">
    <property type="entry name" value="ARM repeat"/>
    <property type="match status" value="1"/>
</dbReference>
<evidence type="ECO:0000256" key="1">
    <source>
        <dbReference type="ARBA" id="ARBA00004308"/>
    </source>
</evidence>
<dbReference type="EMBL" id="KL197719">
    <property type="protein sequence ID" value="KDQ57667.1"/>
    <property type="molecule type" value="Genomic_DNA"/>
</dbReference>
<dbReference type="InterPro" id="IPR002553">
    <property type="entry name" value="Clathrin/coatomer_adapt-like_N"/>
</dbReference>
<dbReference type="Pfam" id="PF01602">
    <property type="entry name" value="Adaptin_N"/>
    <property type="match status" value="1"/>
</dbReference>
<protein>
    <recommendedName>
        <fullName evidence="6">Clathrin/coatomer adaptor adaptin-like N-terminal domain-containing protein</fullName>
    </recommendedName>
</protein>
<comment type="subcellular location">
    <subcellularLocation>
        <location evidence="1">Endomembrane system</location>
    </subcellularLocation>
</comment>
<proteinExistence type="predicted"/>
<keyword evidence="8" id="KW-1185">Reference proteome</keyword>
<feature type="compositionally biased region" description="Low complexity" evidence="5">
    <location>
        <begin position="664"/>
        <end position="682"/>
    </location>
</feature>
<evidence type="ECO:0000256" key="2">
    <source>
        <dbReference type="ARBA" id="ARBA00022448"/>
    </source>
</evidence>
<dbReference type="Gene3D" id="1.25.10.10">
    <property type="entry name" value="Leucine-rich Repeat Variant"/>
    <property type="match status" value="1"/>
</dbReference>
<dbReference type="OrthoDB" id="29308at2759"/>
<accession>A0A067Q2F2</accession>
<reference evidence="8" key="1">
    <citation type="journal article" date="2014" name="Proc. Natl. Acad. Sci. U.S.A.">
        <title>Extensive sampling of basidiomycete genomes demonstrates inadequacy of the white-rot/brown-rot paradigm for wood decay fungi.</title>
        <authorList>
            <person name="Riley R."/>
            <person name="Salamov A.A."/>
            <person name="Brown D.W."/>
            <person name="Nagy L.G."/>
            <person name="Floudas D."/>
            <person name="Held B.W."/>
            <person name="Levasseur A."/>
            <person name="Lombard V."/>
            <person name="Morin E."/>
            <person name="Otillar R."/>
            <person name="Lindquist E.A."/>
            <person name="Sun H."/>
            <person name="LaButti K.M."/>
            <person name="Schmutz J."/>
            <person name="Jabbour D."/>
            <person name="Luo H."/>
            <person name="Baker S.E."/>
            <person name="Pisabarro A.G."/>
            <person name="Walton J.D."/>
            <person name="Blanchette R.A."/>
            <person name="Henrissat B."/>
            <person name="Martin F."/>
            <person name="Cullen D."/>
            <person name="Hibbett D.S."/>
            <person name="Grigoriev I.V."/>
        </authorList>
    </citation>
    <scope>NUCLEOTIDE SEQUENCE [LARGE SCALE GENOMIC DNA]</scope>
    <source>
        <strain evidence="8">MUCL 33604</strain>
    </source>
</reference>
<dbReference type="InterPro" id="IPR050840">
    <property type="entry name" value="Adaptor_Complx_Large_Subunit"/>
</dbReference>
<feature type="domain" description="Clathrin/coatomer adaptor adaptin-like N-terminal" evidence="6">
    <location>
        <begin position="53"/>
        <end position="439"/>
    </location>
</feature>
<dbReference type="AlphaFoldDB" id="A0A067Q2F2"/>
<dbReference type="STRING" id="933084.A0A067Q2F2"/>
<dbReference type="GO" id="GO:0016192">
    <property type="term" value="P:vesicle-mediated transport"/>
    <property type="evidence" value="ECO:0007669"/>
    <property type="project" value="InterPro"/>
</dbReference>
<dbReference type="GO" id="GO:0012505">
    <property type="term" value="C:endomembrane system"/>
    <property type="evidence" value="ECO:0007669"/>
    <property type="project" value="UniProtKB-SubCell"/>
</dbReference>
<sequence>MDVPFTSSGAMSRAHYAFVRKVENCSTSQLADQYINVEVETIHSRLASPTLSLKQCKEYLVLLLYCSTTLTSPLERTLDFALPHAIHLADAGQTTADKRLGYLFCTEMMPPDSDLNLMLVNTLRKDLESHSEARTCLALDTIIQHPFQDVIPAIQSRLRDLLSNNSLHVRRRALLAFRALSSIEPEVLTHIADKLPRRLKDTQPIVISAALSVALARSLNPPEISKLVNELLKPSWEPGLDRSEYWFVLRVLFAFRTIKPSTDNLRLVTDIARWAAKRNVKAHAVLLESFSVFSSSKTELLALVKSMPSLSPARSIRHLITSEDPNEHYLVLSCLEFLDVALWAGTDSEIPSVLDAWEVERVMMFLESRDEAIRKKTLRLLNSVDSNIVESYLSQVVQTTSGITPLAQKNEFAARVLEVIEVACQDDGERYARRLREFLCATEDETSAGSGAHVLEKVVEIVLLRVRTAQQPFRVSCVKELLGSLHTDSLYGPTLMVILAALACEYASVSSAPSESLLSAMAGKLSSYSASIQDACLLCMIRIAGDCDGMPSDVLENVRSLLERAGRHIRRRCQQFIDLSEQHEVIRRVIDKAQSSSLPDFLLSLEAHSGTPLPTSPLPRSPPTQRQSLRSPDPSSSQSLAASKLRYAAYEPPPVAPRLRRPRSQQSYNTLSTSSSRSATYSDHGSVVGSPRLSAERAADDVLSRTVTAGDLALVAGDPDLRGGVEKQSAKPGKPLLPLVSLQMLDESHGSRADLIAFDSPFITEPESTGISANPGSTKMEPEFESTWNSLEKNNLRGWCEISVDTVTERLQSLGHPIRCVPADEAPFEGEIKILVVADPDKLAALRLRGGEDQSCLWRLRCNDVELQVQVKRVLSED</sequence>
<feature type="compositionally biased region" description="Low complexity" evidence="5">
    <location>
        <begin position="623"/>
        <end position="643"/>
    </location>
</feature>
<evidence type="ECO:0000313" key="8">
    <source>
        <dbReference type="Proteomes" id="UP000027265"/>
    </source>
</evidence>
<evidence type="ECO:0000256" key="3">
    <source>
        <dbReference type="ARBA" id="ARBA00022927"/>
    </source>
</evidence>
<gene>
    <name evidence="7" type="ORF">JAAARDRAFT_207161</name>
</gene>
<keyword evidence="4" id="KW-0472">Membrane</keyword>
<dbReference type="Proteomes" id="UP000027265">
    <property type="component" value="Unassembled WGS sequence"/>
</dbReference>
<evidence type="ECO:0000256" key="4">
    <source>
        <dbReference type="ARBA" id="ARBA00023136"/>
    </source>
</evidence>
<organism evidence="7 8">
    <name type="scientific">Jaapia argillacea MUCL 33604</name>
    <dbReference type="NCBI Taxonomy" id="933084"/>
    <lineage>
        <taxon>Eukaryota</taxon>
        <taxon>Fungi</taxon>
        <taxon>Dikarya</taxon>
        <taxon>Basidiomycota</taxon>
        <taxon>Agaricomycotina</taxon>
        <taxon>Agaricomycetes</taxon>
        <taxon>Agaricomycetidae</taxon>
        <taxon>Jaapiales</taxon>
        <taxon>Jaapiaceae</taxon>
        <taxon>Jaapia</taxon>
    </lineage>
</organism>
<dbReference type="InParanoid" id="A0A067Q2F2"/>
<keyword evidence="3" id="KW-0653">Protein transport</keyword>
<dbReference type="HOGENOM" id="CLU_016899_0_0_1"/>
<name>A0A067Q2F2_9AGAM</name>
<evidence type="ECO:0000256" key="5">
    <source>
        <dbReference type="SAM" id="MobiDB-lite"/>
    </source>
</evidence>
<dbReference type="PANTHER" id="PTHR22780">
    <property type="entry name" value="ADAPTIN, ALPHA/GAMMA/EPSILON"/>
    <property type="match status" value="1"/>
</dbReference>
<feature type="region of interest" description="Disordered" evidence="5">
    <location>
        <begin position="609"/>
        <end position="693"/>
    </location>
</feature>
<evidence type="ECO:0000259" key="6">
    <source>
        <dbReference type="Pfam" id="PF01602"/>
    </source>
</evidence>